<dbReference type="InterPro" id="IPR029000">
    <property type="entry name" value="Cyclophilin-like_dom_sf"/>
</dbReference>
<dbReference type="EC" id="5.2.1.8" evidence="6"/>
<dbReference type="Gene3D" id="2.40.100.10">
    <property type="entry name" value="Cyclophilin-like"/>
    <property type="match status" value="1"/>
</dbReference>
<dbReference type="Proteomes" id="UP000077881">
    <property type="component" value="Unassembled WGS sequence"/>
</dbReference>
<dbReference type="PATRIC" id="fig|217031.6.peg.3742"/>
<comment type="function">
    <text evidence="2 6">PPIases accelerate the folding of proteins. It catalyzes the cis-trans isomerization of proline imidic peptide bonds in oligopeptides.</text>
</comment>
<dbReference type="SUPFAM" id="SSF50891">
    <property type="entry name" value="Cyclophilin-like"/>
    <property type="match status" value="1"/>
</dbReference>
<evidence type="ECO:0000256" key="1">
    <source>
        <dbReference type="ARBA" id="ARBA00000971"/>
    </source>
</evidence>
<proteinExistence type="inferred from homology"/>
<evidence type="ECO:0000313" key="9">
    <source>
        <dbReference type="Proteomes" id="UP000077881"/>
    </source>
</evidence>
<dbReference type="Pfam" id="PF00160">
    <property type="entry name" value="Pro_isomerase"/>
    <property type="match status" value="1"/>
</dbReference>
<evidence type="ECO:0000313" key="8">
    <source>
        <dbReference type="EMBL" id="OAK67808.1"/>
    </source>
</evidence>
<accession>A0A177ZLN5</accession>
<evidence type="ECO:0000256" key="2">
    <source>
        <dbReference type="ARBA" id="ARBA00002388"/>
    </source>
</evidence>
<name>A0A177ZLN5_9BACI</name>
<organism evidence="8 9">
    <name type="scientific">Lederbergia galactosidilytica</name>
    <dbReference type="NCBI Taxonomy" id="217031"/>
    <lineage>
        <taxon>Bacteria</taxon>
        <taxon>Bacillati</taxon>
        <taxon>Bacillota</taxon>
        <taxon>Bacilli</taxon>
        <taxon>Bacillales</taxon>
        <taxon>Bacillaceae</taxon>
        <taxon>Lederbergia</taxon>
    </lineage>
</organism>
<keyword evidence="5 6" id="KW-0413">Isomerase</keyword>
<dbReference type="PROSITE" id="PS50072">
    <property type="entry name" value="CSA_PPIASE_2"/>
    <property type="match status" value="1"/>
</dbReference>
<evidence type="ECO:0000259" key="7">
    <source>
        <dbReference type="PROSITE" id="PS50072"/>
    </source>
</evidence>
<dbReference type="AlphaFoldDB" id="A0A177ZLN5"/>
<dbReference type="PRINTS" id="PR00153">
    <property type="entry name" value="CSAPPISMRASE"/>
</dbReference>
<comment type="caution">
    <text evidence="8">The sequence shown here is derived from an EMBL/GenBank/DDBJ whole genome shotgun (WGS) entry which is preliminary data.</text>
</comment>
<protein>
    <recommendedName>
        <fullName evidence="6">Peptidyl-prolyl cis-trans isomerase</fullName>
        <shortName evidence="6">PPIase</shortName>
        <ecNumber evidence="6">5.2.1.8</ecNumber>
    </recommendedName>
</protein>
<evidence type="ECO:0000256" key="4">
    <source>
        <dbReference type="ARBA" id="ARBA00023110"/>
    </source>
</evidence>
<keyword evidence="9" id="KW-1185">Reference proteome</keyword>
<comment type="similarity">
    <text evidence="3 6">Belongs to the cyclophilin-type PPIase family.</text>
</comment>
<dbReference type="OrthoDB" id="9807797at2"/>
<dbReference type="GO" id="GO:0003755">
    <property type="term" value="F:peptidyl-prolyl cis-trans isomerase activity"/>
    <property type="evidence" value="ECO:0007669"/>
    <property type="project" value="UniProtKB-UniRule"/>
</dbReference>
<dbReference type="PANTHER" id="PTHR45625">
    <property type="entry name" value="PEPTIDYL-PROLYL CIS-TRANS ISOMERASE-RELATED"/>
    <property type="match status" value="1"/>
</dbReference>
<dbReference type="PANTHER" id="PTHR45625:SF4">
    <property type="entry name" value="PEPTIDYLPROLYL ISOMERASE DOMAIN AND WD REPEAT-CONTAINING PROTEIN 1"/>
    <property type="match status" value="1"/>
</dbReference>
<feature type="domain" description="PPIase cyclophilin-type" evidence="7">
    <location>
        <begin position="24"/>
        <end position="198"/>
    </location>
</feature>
<dbReference type="RefSeq" id="WP_057984270.1">
    <property type="nucleotide sequence ID" value="NZ_JAGGKH010000001.1"/>
</dbReference>
<dbReference type="InterPro" id="IPR044666">
    <property type="entry name" value="Cyclophilin_A-like"/>
</dbReference>
<keyword evidence="4 6" id="KW-0697">Rotamase</keyword>
<gene>
    <name evidence="8" type="ORF">ABB05_17280</name>
</gene>
<dbReference type="InterPro" id="IPR024936">
    <property type="entry name" value="Cyclophilin-type_PPIase"/>
</dbReference>
<dbReference type="InterPro" id="IPR002130">
    <property type="entry name" value="Cyclophilin-type_PPIase_dom"/>
</dbReference>
<evidence type="ECO:0000256" key="6">
    <source>
        <dbReference type="RuleBase" id="RU363019"/>
    </source>
</evidence>
<dbReference type="PIRSF" id="PIRSF001467">
    <property type="entry name" value="Peptidylpro_ismrse"/>
    <property type="match status" value="1"/>
</dbReference>
<reference evidence="8 9" key="1">
    <citation type="submission" date="2015-05" db="EMBL/GenBank/DDBJ databases">
        <title>Comparison of genome.</title>
        <authorList>
            <person name="Zheng Z."/>
            <person name="Sun M."/>
        </authorList>
    </citation>
    <scope>NUCLEOTIDE SEQUENCE [LARGE SCALE GENOMIC DNA]</scope>
    <source>
        <strain evidence="8 9">G25-74</strain>
    </source>
</reference>
<sequence>MTDQQVYPQLSVEVAEDEKVVQMNTNQGSIKIKLFPKQAPKTVENFVTHAKDGYYNGIIFHRVIPDFMIQGGDPTGTGMGGESIYGDSFEDEFTLDLFNLRGALSMANAGPNTNGSQFFIVQNNHMDPGFKPQLEKAGFPEEIINAYMEKGGTPHLDHRHTVFGQVIEGMDVVDKIANVETQPGDKPVEDVVIESIDIIKD</sequence>
<dbReference type="EMBL" id="LDJR01000058">
    <property type="protein sequence ID" value="OAK67808.1"/>
    <property type="molecule type" value="Genomic_DNA"/>
</dbReference>
<dbReference type="STRING" id="217031.ABB05_17280"/>
<evidence type="ECO:0000256" key="5">
    <source>
        <dbReference type="ARBA" id="ARBA00023235"/>
    </source>
</evidence>
<evidence type="ECO:0000256" key="3">
    <source>
        <dbReference type="ARBA" id="ARBA00007365"/>
    </source>
</evidence>
<comment type="catalytic activity">
    <reaction evidence="1 6">
        <text>[protein]-peptidylproline (omega=180) = [protein]-peptidylproline (omega=0)</text>
        <dbReference type="Rhea" id="RHEA:16237"/>
        <dbReference type="Rhea" id="RHEA-COMP:10747"/>
        <dbReference type="Rhea" id="RHEA-COMP:10748"/>
        <dbReference type="ChEBI" id="CHEBI:83833"/>
        <dbReference type="ChEBI" id="CHEBI:83834"/>
        <dbReference type="EC" id="5.2.1.8"/>
    </reaction>
</comment>